<comment type="cofactor">
    <cofactor evidence="1">
        <name>Fe cation</name>
        <dbReference type="ChEBI" id="CHEBI:24875"/>
    </cofactor>
</comment>
<dbReference type="AlphaFoldDB" id="A0A8B7Z6P8"/>
<dbReference type="PANTHER" id="PTHR20883:SF48">
    <property type="entry name" value="ECTOINE DIOXYGENASE"/>
    <property type="match status" value="1"/>
</dbReference>
<dbReference type="Proteomes" id="UP000694845">
    <property type="component" value="Unplaced"/>
</dbReference>
<dbReference type="GO" id="GO:0046872">
    <property type="term" value="F:metal ion binding"/>
    <property type="evidence" value="ECO:0007669"/>
    <property type="project" value="UniProtKB-ARBA"/>
</dbReference>
<dbReference type="Pfam" id="PF05721">
    <property type="entry name" value="PhyH"/>
    <property type="match status" value="1"/>
</dbReference>
<evidence type="ECO:0000256" key="1">
    <source>
        <dbReference type="ARBA" id="ARBA00001962"/>
    </source>
</evidence>
<dbReference type="OMA" id="CKPAKHG"/>
<sequence length="324" mass="36938">MTDAMDVQEASGGGVSAGVRCRDLSTVHEPLGGLFKPVKEPADWRHFKLSQEQVDQFWRDGYLTNIPVLSEEQCDKILLDYQRLIEDNDRFPGIDMMYEFHCNQTNDPHNVLLHCLGHWRLTPSFHDVCFIPSIAVPASQLLDPHQERRVRLWHDQLFGKPPHYGGNVAWHQDYSYWTRTTPMAHLTIHIALDAQTLDNGGLQYIPGSHRWTRDGAPLPVTDFNFKDMESIQTILTEDEKVAFKPVHALLKKGEASLHHPLTVHGSKPNRSEYSRRACVVNYIADGVCSNTDEPLLEGTNLIKKGDKMEGQFYPLIYDPAWSRG</sequence>
<evidence type="ECO:0000313" key="2">
    <source>
        <dbReference type="Proteomes" id="UP000694845"/>
    </source>
</evidence>
<dbReference type="RefSeq" id="XP_022101318.1">
    <property type="nucleotide sequence ID" value="XM_022245626.1"/>
</dbReference>
<keyword evidence="2" id="KW-1185">Reference proteome</keyword>
<dbReference type="SUPFAM" id="SSF51197">
    <property type="entry name" value="Clavaminate synthase-like"/>
    <property type="match status" value="1"/>
</dbReference>
<accession>A0A8B7Z6P8</accession>
<dbReference type="KEGG" id="aplc:110984958"/>
<dbReference type="Gene3D" id="2.60.120.620">
    <property type="entry name" value="q2cbj1_9rhob like domain"/>
    <property type="match status" value="1"/>
</dbReference>
<dbReference type="PANTHER" id="PTHR20883">
    <property type="entry name" value="PHYTANOYL-COA DIOXYGENASE DOMAIN CONTAINING 1"/>
    <property type="match status" value="1"/>
</dbReference>
<gene>
    <name evidence="3" type="primary">LOC110984958</name>
</gene>
<dbReference type="OrthoDB" id="445007at2759"/>
<protein>
    <submittedName>
        <fullName evidence="3">Uncharacterized protein LOC110984958</fullName>
    </submittedName>
</protein>
<name>A0A8B7Z6P8_ACAPL</name>
<dbReference type="InterPro" id="IPR008775">
    <property type="entry name" value="Phytyl_CoA_dOase-like"/>
</dbReference>
<evidence type="ECO:0000313" key="3">
    <source>
        <dbReference type="RefSeq" id="XP_022101318.1"/>
    </source>
</evidence>
<reference evidence="3" key="1">
    <citation type="submission" date="2025-08" db="UniProtKB">
        <authorList>
            <consortium name="RefSeq"/>
        </authorList>
    </citation>
    <scope>IDENTIFICATION</scope>
</reference>
<dbReference type="GO" id="GO:0016491">
    <property type="term" value="F:oxidoreductase activity"/>
    <property type="evidence" value="ECO:0007669"/>
    <property type="project" value="UniProtKB-ARBA"/>
</dbReference>
<organism evidence="2 3">
    <name type="scientific">Acanthaster planci</name>
    <name type="common">Crown-of-thorns starfish</name>
    <dbReference type="NCBI Taxonomy" id="133434"/>
    <lineage>
        <taxon>Eukaryota</taxon>
        <taxon>Metazoa</taxon>
        <taxon>Echinodermata</taxon>
        <taxon>Eleutherozoa</taxon>
        <taxon>Asterozoa</taxon>
        <taxon>Asteroidea</taxon>
        <taxon>Valvatacea</taxon>
        <taxon>Valvatida</taxon>
        <taxon>Acanthasteridae</taxon>
        <taxon>Acanthaster</taxon>
    </lineage>
</organism>
<dbReference type="GeneID" id="110984958"/>
<proteinExistence type="predicted"/>